<dbReference type="Gene3D" id="1.10.238.10">
    <property type="entry name" value="EF-hand"/>
    <property type="match status" value="1"/>
</dbReference>
<feature type="region of interest" description="Disordered" evidence="3">
    <location>
        <begin position="91"/>
        <end position="116"/>
    </location>
</feature>
<gene>
    <name evidence="5" type="ORF">LAMI_0H14268G</name>
</gene>
<evidence type="ECO:0000313" key="5">
    <source>
        <dbReference type="EMBL" id="SCV04208.1"/>
    </source>
</evidence>
<dbReference type="SMART" id="SM00027">
    <property type="entry name" value="EH"/>
    <property type="match status" value="1"/>
</dbReference>
<keyword evidence="1" id="KW-0443">Lipid metabolism</keyword>
<feature type="region of interest" description="Disordered" evidence="3">
    <location>
        <begin position="39"/>
        <end position="62"/>
    </location>
</feature>
<evidence type="ECO:0000313" key="6">
    <source>
        <dbReference type="Proteomes" id="UP000191024"/>
    </source>
</evidence>
<proteinExistence type="inferred from homology"/>
<dbReference type="OrthoDB" id="10045710at2759"/>
<dbReference type="CDD" id="cd00052">
    <property type="entry name" value="EH"/>
    <property type="match status" value="1"/>
</dbReference>
<feature type="compositionally biased region" description="Basic residues" evidence="3">
    <location>
        <begin position="341"/>
        <end position="361"/>
    </location>
</feature>
<dbReference type="GO" id="GO:0000407">
    <property type="term" value="C:phagophore assembly site"/>
    <property type="evidence" value="ECO:0007669"/>
    <property type="project" value="UniProtKB-ARBA"/>
</dbReference>
<dbReference type="GO" id="GO:0031505">
    <property type="term" value="P:fungal-type cell wall organization"/>
    <property type="evidence" value="ECO:0007669"/>
    <property type="project" value="UniProtKB-ARBA"/>
</dbReference>
<dbReference type="SUPFAM" id="SSF47473">
    <property type="entry name" value="EF-hand"/>
    <property type="match status" value="1"/>
</dbReference>
<evidence type="ECO:0000256" key="1">
    <source>
        <dbReference type="ARBA" id="ARBA00023098"/>
    </source>
</evidence>
<dbReference type="Pfam" id="PF12763">
    <property type="entry name" value="EH"/>
    <property type="match status" value="1"/>
</dbReference>
<keyword evidence="6" id="KW-1185">Reference proteome</keyword>
<dbReference type="FunFam" id="1.10.238.10:FF:000326">
    <property type="entry name" value="IRS4p EH domain-containing protein"/>
    <property type="match status" value="1"/>
</dbReference>
<dbReference type="STRING" id="1230905.A0A1G4KIA1"/>
<feature type="compositionally biased region" description="Low complexity" evidence="3">
    <location>
        <begin position="295"/>
        <end position="311"/>
    </location>
</feature>
<dbReference type="GO" id="GO:0006629">
    <property type="term" value="P:lipid metabolic process"/>
    <property type="evidence" value="ECO:0007669"/>
    <property type="project" value="UniProtKB-KW"/>
</dbReference>
<organism evidence="5 6">
    <name type="scientific">Lachancea mirantina</name>
    <dbReference type="NCBI Taxonomy" id="1230905"/>
    <lineage>
        <taxon>Eukaryota</taxon>
        <taxon>Fungi</taxon>
        <taxon>Dikarya</taxon>
        <taxon>Ascomycota</taxon>
        <taxon>Saccharomycotina</taxon>
        <taxon>Saccharomycetes</taxon>
        <taxon>Saccharomycetales</taxon>
        <taxon>Saccharomycetaceae</taxon>
        <taxon>Lachancea</taxon>
    </lineage>
</organism>
<feature type="region of interest" description="Disordered" evidence="3">
    <location>
        <begin position="331"/>
        <end position="370"/>
    </location>
</feature>
<dbReference type="InterPro" id="IPR011992">
    <property type="entry name" value="EF-hand-dom_pair"/>
</dbReference>
<accession>A0A1G4KIA1</accession>
<feature type="compositionally biased region" description="Basic residues" evidence="3">
    <location>
        <begin position="427"/>
        <end position="446"/>
    </location>
</feature>
<feature type="compositionally biased region" description="Low complexity" evidence="3">
    <location>
        <begin position="105"/>
        <end position="116"/>
    </location>
</feature>
<feature type="domain" description="EH" evidence="4">
    <location>
        <begin position="493"/>
        <end position="578"/>
    </location>
</feature>
<feature type="compositionally biased region" description="Basic and acidic residues" evidence="3">
    <location>
        <begin position="211"/>
        <end position="227"/>
    </location>
</feature>
<protein>
    <submittedName>
        <fullName evidence="5">LAMI_0H14268g1_1</fullName>
    </submittedName>
</protein>
<dbReference type="InterPro" id="IPR000261">
    <property type="entry name" value="EH_dom"/>
</dbReference>
<evidence type="ECO:0000256" key="3">
    <source>
        <dbReference type="SAM" id="MobiDB-lite"/>
    </source>
</evidence>
<evidence type="ECO:0000259" key="4">
    <source>
        <dbReference type="SMART" id="SM00027"/>
    </source>
</evidence>
<dbReference type="Proteomes" id="UP000191024">
    <property type="component" value="Chromosome H"/>
</dbReference>
<name>A0A1G4KIA1_9SACH</name>
<feature type="compositionally biased region" description="Basic and acidic residues" evidence="3">
    <location>
        <begin position="448"/>
        <end position="457"/>
    </location>
</feature>
<feature type="region of interest" description="Disordered" evidence="3">
    <location>
        <begin position="205"/>
        <end position="316"/>
    </location>
</feature>
<feature type="region of interest" description="Disordered" evidence="3">
    <location>
        <begin position="383"/>
        <end position="457"/>
    </location>
</feature>
<comment type="similarity">
    <text evidence="2">Belongs to the IRS4 family.</text>
</comment>
<feature type="region of interest" description="Disordered" evidence="3">
    <location>
        <begin position="1"/>
        <end position="22"/>
    </location>
</feature>
<dbReference type="EMBL" id="LT598468">
    <property type="protein sequence ID" value="SCV04208.1"/>
    <property type="molecule type" value="Genomic_DNA"/>
</dbReference>
<feature type="compositionally biased region" description="Basic residues" evidence="3">
    <location>
        <begin position="1"/>
        <end position="11"/>
    </location>
</feature>
<feature type="compositionally biased region" description="Polar residues" evidence="3">
    <location>
        <begin position="264"/>
        <end position="286"/>
    </location>
</feature>
<feature type="region of interest" description="Disordered" evidence="3">
    <location>
        <begin position="140"/>
        <end position="164"/>
    </location>
</feature>
<reference evidence="6" key="1">
    <citation type="submission" date="2016-03" db="EMBL/GenBank/DDBJ databases">
        <authorList>
            <person name="Devillers H."/>
        </authorList>
    </citation>
    <scope>NUCLEOTIDE SEQUENCE [LARGE SCALE GENOMIC DNA]</scope>
</reference>
<feature type="compositionally biased region" description="Low complexity" evidence="3">
    <location>
        <begin position="145"/>
        <end position="164"/>
    </location>
</feature>
<feature type="compositionally biased region" description="Polar residues" evidence="3">
    <location>
        <begin position="229"/>
        <end position="240"/>
    </location>
</feature>
<sequence length="616" mass="68978">MVFGKVQRHHTVSTNSGNRRNEDAIMNEASLKAAQAIFKKHSSVSTNEAPQEKQNPTPARPIRRAVTVNTSMRPASKANGKVSVVRALQVTHSPPNEEKNGPSLSARQAAARAQRESAIIESHLRLPENDSIFSFSRADNKGRLSRSNSGSGSIKSGTSQRSSSSASFEDIISKLQANSSSSAAAAAASLSKSYFASRSQDCFSMSNSSSEDLRSRVGRHSPVDPRATRANQATSRNVVSKTAPRRVPPPNADNSLGDAPSRHLNLNYTSQNKSEGLFSDSETSGYGLSDDYKQDSISLSPDPTSTSTPTEVDSKKMPYEALNKMPGQVKYQGTLPDLIPNHRRDKKRGKIRSVFYRKRRSTGSEQNRSDVFHNNDFALVKTGQPVRFRTTMRKSSNDQPDSPARSSDESDQYESSSEGEQFDNQKKKIKKGHKSRIRKRIKKASGHNHVDKRSFNEDKPWKHHIDVGFVTQPERKRYEAMWVTNRNCYLSLLSWWNPETTTVPEDGLILNLVVYDIWSRSNLPQDKLAAIYDMVDIRKDGTLSRASFLVGMWLVDQSLYGRKLPTKIEKRVWDSVDRYVINVPQDPQIGQEKKTSPNLIKDEIKTLKNDLKRVQL</sequence>
<feature type="compositionally biased region" description="Polar residues" evidence="3">
    <location>
        <begin position="43"/>
        <end position="57"/>
    </location>
</feature>
<evidence type="ECO:0000256" key="2">
    <source>
        <dbReference type="ARBA" id="ARBA00061579"/>
    </source>
</evidence>
<dbReference type="AlphaFoldDB" id="A0A1G4KIA1"/>